<proteinExistence type="predicted"/>
<evidence type="ECO:0000313" key="2">
    <source>
        <dbReference type="EMBL" id="KAJ1130101.1"/>
    </source>
</evidence>
<evidence type="ECO:0000313" key="3">
    <source>
        <dbReference type="Proteomes" id="UP001066276"/>
    </source>
</evidence>
<reference evidence="2" key="1">
    <citation type="journal article" date="2022" name="bioRxiv">
        <title>Sequencing and chromosome-scale assembly of the giantPleurodeles waltlgenome.</title>
        <authorList>
            <person name="Brown T."/>
            <person name="Elewa A."/>
            <person name="Iarovenko S."/>
            <person name="Subramanian E."/>
            <person name="Araus A.J."/>
            <person name="Petzold A."/>
            <person name="Susuki M."/>
            <person name="Suzuki K.-i.T."/>
            <person name="Hayashi T."/>
            <person name="Toyoda A."/>
            <person name="Oliveira C."/>
            <person name="Osipova E."/>
            <person name="Leigh N.D."/>
            <person name="Simon A."/>
            <person name="Yun M.H."/>
        </authorList>
    </citation>
    <scope>NUCLEOTIDE SEQUENCE</scope>
    <source>
        <strain evidence="2">20211129_DDA</strain>
        <tissue evidence="2">Liver</tissue>
    </source>
</reference>
<dbReference type="Proteomes" id="UP001066276">
    <property type="component" value="Chromosome 7"/>
</dbReference>
<keyword evidence="3" id="KW-1185">Reference proteome</keyword>
<comment type="caution">
    <text evidence="2">The sequence shown here is derived from an EMBL/GenBank/DDBJ whole genome shotgun (WGS) entry which is preliminary data.</text>
</comment>
<sequence>MEADLTVEEIKGAVGDMSRDKTPGSDGLPIEFYNIYIDKLAPQLLKLYIRSLQWEANLQTASNNMIRQLIDIAQEYEKYRNEVDTLNKQIDEAK</sequence>
<keyword evidence="1" id="KW-0175">Coiled coil</keyword>
<gene>
    <name evidence="2" type="ORF">NDU88_008457</name>
</gene>
<protein>
    <submittedName>
        <fullName evidence="2">Uncharacterized protein</fullName>
    </submittedName>
</protein>
<evidence type="ECO:0000256" key="1">
    <source>
        <dbReference type="SAM" id="Coils"/>
    </source>
</evidence>
<accession>A0AAV7PP73</accession>
<name>A0AAV7PP73_PLEWA</name>
<dbReference type="AlphaFoldDB" id="A0AAV7PP73"/>
<dbReference type="EMBL" id="JANPWB010000011">
    <property type="protein sequence ID" value="KAJ1130101.1"/>
    <property type="molecule type" value="Genomic_DNA"/>
</dbReference>
<organism evidence="2 3">
    <name type="scientific">Pleurodeles waltl</name>
    <name type="common">Iberian ribbed newt</name>
    <dbReference type="NCBI Taxonomy" id="8319"/>
    <lineage>
        <taxon>Eukaryota</taxon>
        <taxon>Metazoa</taxon>
        <taxon>Chordata</taxon>
        <taxon>Craniata</taxon>
        <taxon>Vertebrata</taxon>
        <taxon>Euteleostomi</taxon>
        <taxon>Amphibia</taxon>
        <taxon>Batrachia</taxon>
        <taxon>Caudata</taxon>
        <taxon>Salamandroidea</taxon>
        <taxon>Salamandridae</taxon>
        <taxon>Pleurodelinae</taxon>
        <taxon>Pleurodeles</taxon>
    </lineage>
</organism>
<feature type="coiled-coil region" evidence="1">
    <location>
        <begin position="62"/>
        <end position="89"/>
    </location>
</feature>